<proteinExistence type="predicted"/>
<feature type="transmembrane region" description="Helical" evidence="5">
    <location>
        <begin position="65"/>
        <end position="83"/>
    </location>
</feature>
<dbReference type="PANTHER" id="PTHR43066">
    <property type="entry name" value="RHOMBOID-RELATED PROTEIN"/>
    <property type="match status" value="1"/>
</dbReference>
<dbReference type="SUPFAM" id="SSF144091">
    <property type="entry name" value="Rhomboid-like"/>
    <property type="match status" value="1"/>
</dbReference>
<sequence length="395" mass="43246">MFFPCSADAPIYHWPYATVGLIVANVAVFVGMVTGELTPAGPWVLMYGDGLHPAQWVGAHFSHAGPGHLLYNMAFLWVFGLIVEGKLGWWKFLSLYLGICIIEGAIEQLVMLPFGAVGTGSLGASSAIYGVMAIAIVWAPANEISFFYFFWFYFRFIVGTFEVPVAMVAAFYVGLDMLLAMLGGAGAASSLLHLAGAAVGFPIGVAMLHWKLVDCEGWDLFHYQNRVDENDPKQVQKKLKALDKRKKKKDDAQLAGALEQWRLYLKNGAPLAALTLCRKMQEVGQGLELGVDDLRALVRGLHAEKHWGDSAPYMARLIELDPEHAPALRLKLAQICVVELSRPGRALELLSQVDDARLTLDQRGLKARIAHRAAELQGEGTVELDDGAWQSLAPS</sequence>
<keyword evidence="4 5" id="KW-0472">Membrane</keyword>
<dbReference type="Proteomes" id="UP000315440">
    <property type="component" value="Unassembled WGS sequence"/>
</dbReference>
<dbReference type="Gene3D" id="1.20.1540.10">
    <property type="entry name" value="Rhomboid-like"/>
    <property type="match status" value="1"/>
</dbReference>
<evidence type="ECO:0000259" key="6">
    <source>
        <dbReference type="Pfam" id="PF01694"/>
    </source>
</evidence>
<gene>
    <name evidence="7" type="ORF">Mal64_18370</name>
</gene>
<organism evidence="7 8">
    <name type="scientific">Pseudobythopirellula maris</name>
    <dbReference type="NCBI Taxonomy" id="2527991"/>
    <lineage>
        <taxon>Bacteria</taxon>
        <taxon>Pseudomonadati</taxon>
        <taxon>Planctomycetota</taxon>
        <taxon>Planctomycetia</taxon>
        <taxon>Pirellulales</taxon>
        <taxon>Lacipirellulaceae</taxon>
        <taxon>Pseudobythopirellula</taxon>
    </lineage>
</organism>
<dbReference type="Pfam" id="PF01694">
    <property type="entry name" value="Rhomboid"/>
    <property type="match status" value="1"/>
</dbReference>
<feature type="transmembrane region" description="Helical" evidence="5">
    <location>
        <begin position="178"/>
        <end position="201"/>
    </location>
</feature>
<feature type="domain" description="Peptidase S54 rhomboid" evidence="6">
    <location>
        <begin position="55"/>
        <end position="208"/>
    </location>
</feature>
<feature type="transmembrane region" description="Helical" evidence="5">
    <location>
        <begin position="122"/>
        <end position="141"/>
    </location>
</feature>
<evidence type="ECO:0000313" key="7">
    <source>
        <dbReference type="EMBL" id="TWT88357.1"/>
    </source>
</evidence>
<evidence type="ECO:0000256" key="3">
    <source>
        <dbReference type="ARBA" id="ARBA00022989"/>
    </source>
</evidence>
<dbReference type="GO" id="GO:0004252">
    <property type="term" value="F:serine-type endopeptidase activity"/>
    <property type="evidence" value="ECO:0007669"/>
    <property type="project" value="InterPro"/>
</dbReference>
<keyword evidence="3 5" id="KW-1133">Transmembrane helix</keyword>
<name>A0A5C5ZN02_9BACT</name>
<evidence type="ECO:0000256" key="5">
    <source>
        <dbReference type="SAM" id="Phobius"/>
    </source>
</evidence>
<feature type="transmembrane region" description="Helical" evidence="5">
    <location>
        <begin position="148"/>
        <end position="172"/>
    </location>
</feature>
<dbReference type="EMBL" id="SJPQ01000002">
    <property type="protein sequence ID" value="TWT88357.1"/>
    <property type="molecule type" value="Genomic_DNA"/>
</dbReference>
<dbReference type="OrthoDB" id="267668at2"/>
<protein>
    <submittedName>
        <fullName evidence="7">Rhomboid family protein</fullName>
    </submittedName>
</protein>
<dbReference type="RefSeq" id="WP_146399345.1">
    <property type="nucleotide sequence ID" value="NZ_SJPQ01000002.1"/>
</dbReference>
<evidence type="ECO:0000256" key="2">
    <source>
        <dbReference type="ARBA" id="ARBA00022692"/>
    </source>
</evidence>
<feature type="transmembrane region" description="Helical" evidence="5">
    <location>
        <begin position="95"/>
        <end position="116"/>
    </location>
</feature>
<evidence type="ECO:0000256" key="4">
    <source>
        <dbReference type="ARBA" id="ARBA00023136"/>
    </source>
</evidence>
<reference evidence="7 8" key="1">
    <citation type="submission" date="2019-02" db="EMBL/GenBank/DDBJ databases">
        <title>Deep-cultivation of Planctomycetes and their phenomic and genomic characterization uncovers novel biology.</title>
        <authorList>
            <person name="Wiegand S."/>
            <person name="Jogler M."/>
            <person name="Boedeker C."/>
            <person name="Pinto D."/>
            <person name="Vollmers J."/>
            <person name="Rivas-Marin E."/>
            <person name="Kohn T."/>
            <person name="Peeters S.H."/>
            <person name="Heuer A."/>
            <person name="Rast P."/>
            <person name="Oberbeckmann S."/>
            <person name="Bunk B."/>
            <person name="Jeske O."/>
            <person name="Meyerdierks A."/>
            <person name="Storesund J.E."/>
            <person name="Kallscheuer N."/>
            <person name="Luecker S."/>
            <person name="Lage O.M."/>
            <person name="Pohl T."/>
            <person name="Merkel B.J."/>
            <person name="Hornburger P."/>
            <person name="Mueller R.-W."/>
            <person name="Bruemmer F."/>
            <person name="Labrenz M."/>
            <person name="Spormann A.M."/>
            <person name="Op Den Camp H."/>
            <person name="Overmann J."/>
            <person name="Amann R."/>
            <person name="Jetten M.S.M."/>
            <person name="Mascher T."/>
            <person name="Medema M.H."/>
            <person name="Devos D.P."/>
            <person name="Kaster A.-K."/>
            <person name="Ovreas L."/>
            <person name="Rohde M."/>
            <person name="Galperin M.Y."/>
            <person name="Jogler C."/>
        </authorList>
    </citation>
    <scope>NUCLEOTIDE SEQUENCE [LARGE SCALE GENOMIC DNA]</scope>
    <source>
        <strain evidence="7 8">Mal64</strain>
    </source>
</reference>
<dbReference type="PANTHER" id="PTHR43066:SF5">
    <property type="entry name" value="RHOMBOID-LIKE PROTEIN 11, CHLOROPLASTIC-RELATED"/>
    <property type="match status" value="1"/>
</dbReference>
<dbReference type="GO" id="GO:0016020">
    <property type="term" value="C:membrane"/>
    <property type="evidence" value="ECO:0007669"/>
    <property type="project" value="UniProtKB-SubCell"/>
</dbReference>
<keyword evidence="2 5" id="KW-0812">Transmembrane</keyword>
<comment type="caution">
    <text evidence="7">The sequence shown here is derived from an EMBL/GenBank/DDBJ whole genome shotgun (WGS) entry which is preliminary data.</text>
</comment>
<comment type="subcellular location">
    <subcellularLocation>
        <location evidence="1">Membrane</location>
        <topology evidence="1">Multi-pass membrane protein</topology>
    </subcellularLocation>
</comment>
<dbReference type="InterPro" id="IPR022764">
    <property type="entry name" value="Peptidase_S54_rhomboid_dom"/>
</dbReference>
<dbReference type="AlphaFoldDB" id="A0A5C5ZN02"/>
<keyword evidence="8" id="KW-1185">Reference proteome</keyword>
<evidence type="ECO:0000256" key="1">
    <source>
        <dbReference type="ARBA" id="ARBA00004141"/>
    </source>
</evidence>
<dbReference type="InterPro" id="IPR035952">
    <property type="entry name" value="Rhomboid-like_sf"/>
</dbReference>
<evidence type="ECO:0000313" key="8">
    <source>
        <dbReference type="Proteomes" id="UP000315440"/>
    </source>
</evidence>
<feature type="transmembrane region" description="Helical" evidence="5">
    <location>
        <begin position="12"/>
        <end position="33"/>
    </location>
</feature>
<accession>A0A5C5ZN02</accession>